<gene>
    <name evidence="12" type="ORF">ZtFV1_gp1</name>
</gene>
<dbReference type="GO" id="GO:0003723">
    <property type="term" value="F:RNA binding"/>
    <property type="evidence" value="ECO:0007669"/>
    <property type="project" value="InterPro"/>
</dbReference>
<dbReference type="PROSITE" id="PS51192">
    <property type="entry name" value="HELICASE_ATP_BIND_1"/>
    <property type="match status" value="1"/>
</dbReference>
<keyword evidence="4" id="KW-0808">Transferase</keyword>
<keyword evidence="8" id="KW-0693">Viral RNA replication</keyword>
<dbReference type="GO" id="GO:0006351">
    <property type="term" value="P:DNA-templated transcription"/>
    <property type="evidence" value="ECO:0007669"/>
    <property type="project" value="InterPro"/>
</dbReference>
<dbReference type="GO" id="GO:0005524">
    <property type="term" value="F:ATP binding"/>
    <property type="evidence" value="ECO:0007669"/>
    <property type="project" value="InterPro"/>
</dbReference>
<keyword evidence="9" id="KW-1133">Transmembrane helix</keyword>
<keyword evidence="9" id="KW-0472">Membrane</keyword>
<dbReference type="InterPro" id="IPR011545">
    <property type="entry name" value="DEAD/DEAH_box_helicase_dom"/>
</dbReference>
<dbReference type="GO" id="GO:0039694">
    <property type="term" value="P:viral RNA genome replication"/>
    <property type="evidence" value="ECO:0007669"/>
    <property type="project" value="InterPro"/>
</dbReference>
<evidence type="ECO:0000313" key="12">
    <source>
        <dbReference type="EMBL" id="AZT88663.1"/>
    </source>
</evidence>
<evidence type="ECO:0000259" key="10">
    <source>
        <dbReference type="PROSITE" id="PS50507"/>
    </source>
</evidence>
<evidence type="ECO:0000256" key="1">
    <source>
        <dbReference type="ARBA" id="ARBA00004328"/>
    </source>
</evidence>
<name>A0AAD1ELA1_9VIRU</name>
<evidence type="ECO:0000313" key="13">
    <source>
        <dbReference type="Proteomes" id="UP000831557"/>
    </source>
</evidence>
<comment type="subcellular location">
    <subcellularLocation>
        <location evidence="2">Host cell</location>
    </subcellularLocation>
    <subcellularLocation>
        <location evidence="1">Virion</location>
    </subcellularLocation>
</comment>
<reference evidence="12" key="1">
    <citation type="journal article" date="2019" name="PLoS ONE">
        <title>Hiding in plain sight: New virus genomes discovered via a systematic analysis of fungal public transcriptomes.</title>
        <authorList>
            <person name="Gilbert K.B."/>
            <person name="Holcomb E.E."/>
            <person name="Allscheid R.L."/>
            <person name="Carrington J.C."/>
        </authorList>
    </citation>
    <scope>NUCLEOTIDE SEQUENCE</scope>
    <source>
        <strain evidence="12">ZtFv1IPO323</strain>
    </source>
</reference>
<dbReference type="GO" id="GO:0003968">
    <property type="term" value="F:RNA-directed RNA polymerase activity"/>
    <property type="evidence" value="ECO:0007669"/>
    <property type="project" value="UniProtKB-KW"/>
</dbReference>
<dbReference type="PROSITE" id="PS50507">
    <property type="entry name" value="RDRP_SSRNA_POS"/>
    <property type="match status" value="1"/>
</dbReference>
<evidence type="ECO:0000256" key="7">
    <source>
        <dbReference type="ARBA" id="ARBA00022844"/>
    </source>
</evidence>
<dbReference type="SUPFAM" id="SSF56672">
    <property type="entry name" value="DNA/RNA polymerases"/>
    <property type="match status" value="1"/>
</dbReference>
<dbReference type="InterPro" id="IPR001205">
    <property type="entry name" value="RNA-dir_pol_C"/>
</dbReference>
<protein>
    <submittedName>
        <fullName evidence="12">RNA-dependent RNA polymerase</fullName>
    </submittedName>
</protein>
<evidence type="ECO:0000259" key="11">
    <source>
        <dbReference type="PROSITE" id="PS51192"/>
    </source>
</evidence>
<proteinExistence type="predicted"/>
<evidence type="ECO:0000256" key="2">
    <source>
        <dbReference type="ARBA" id="ARBA00004340"/>
    </source>
</evidence>
<evidence type="ECO:0000256" key="6">
    <source>
        <dbReference type="ARBA" id="ARBA00022741"/>
    </source>
</evidence>
<dbReference type="EMBL" id="MK279506">
    <property type="protein sequence ID" value="AZT88663.1"/>
    <property type="molecule type" value="Genomic_RNA"/>
</dbReference>
<keyword evidence="6" id="KW-0547">Nucleotide-binding</keyword>
<feature type="domain" description="RdRp catalytic" evidence="10">
    <location>
        <begin position="575"/>
        <end position="704"/>
    </location>
</feature>
<dbReference type="Gene3D" id="3.40.50.300">
    <property type="entry name" value="P-loop containing nucleotide triphosphate hydrolases"/>
    <property type="match status" value="2"/>
</dbReference>
<evidence type="ECO:0000256" key="9">
    <source>
        <dbReference type="SAM" id="Phobius"/>
    </source>
</evidence>
<keyword evidence="13" id="KW-1185">Reference proteome</keyword>
<dbReference type="GO" id="GO:0044423">
    <property type="term" value="C:virion component"/>
    <property type="evidence" value="ECO:0007669"/>
    <property type="project" value="UniProtKB-KW"/>
</dbReference>
<keyword evidence="9" id="KW-0812">Transmembrane</keyword>
<dbReference type="Gene3D" id="3.30.70.270">
    <property type="match status" value="1"/>
</dbReference>
<dbReference type="GO" id="GO:0043657">
    <property type="term" value="C:host cell"/>
    <property type="evidence" value="ECO:0007669"/>
    <property type="project" value="UniProtKB-SubCell"/>
</dbReference>
<feature type="transmembrane region" description="Helical" evidence="9">
    <location>
        <begin position="202"/>
        <end position="221"/>
    </location>
</feature>
<dbReference type="Pfam" id="PF00270">
    <property type="entry name" value="DEAD"/>
    <property type="match status" value="1"/>
</dbReference>
<organism evidence="12 13">
    <name type="scientific">Zymoseptoria tritici fusarivirus 1</name>
    <dbReference type="NCBI Taxonomy" id="2501222"/>
    <lineage>
        <taxon>Viruses</taxon>
        <taxon>Riboviria</taxon>
        <taxon>Orthornavirae</taxon>
        <taxon>Pisuviricota</taxon>
        <taxon>Duplopiviricetes</taxon>
        <taxon>Durnavirales</taxon>
        <taxon>Fusariviridae</taxon>
        <taxon>Alphafusarivirus</taxon>
        <taxon>Alphafusarivirus zymoseptoriae</taxon>
    </lineage>
</organism>
<dbReference type="Pfam" id="PF00680">
    <property type="entry name" value="RdRP_1"/>
    <property type="match status" value="1"/>
</dbReference>
<keyword evidence="7" id="KW-0946">Virion</keyword>
<dbReference type="InterPro" id="IPR043502">
    <property type="entry name" value="DNA/RNA_pol_sf"/>
</dbReference>
<evidence type="ECO:0000256" key="3">
    <source>
        <dbReference type="ARBA" id="ARBA00022484"/>
    </source>
</evidence>
<dbReference type="InterPro" id="IPR014001">
    <property type="entry name" value="Helicase_ATP-bd"/>
</dbReference>
<sequence length="1491" mass="167324">MSQSPEDGIMCRNSRVVMWNYLLLLIFLIVVLLYALAAVLLLPALCTVIWLWVIGWSMPLSLVGLVLGPFSFVWAFELTALTVRREADLVRKHGANQALWWSESTPDGSSLGLVNSQVLCQALTVRGWDLSGPYLLACCQTLNLGDQAEALAEQGFMVVGSWMWSKFILFLDSVLNTEFSYWTGSLLLISWVVLLIRRSTSFLAGLIGFLWSVCLLILFLPSDWCKQFLTNGFSLLVVCFSVDYDGSPLIVKWLAWRITALSVTLALALEGYSHSVRALYSNKMSSARVNYGVAFRVTVIKGVKMVSDVGLPEFIRKRFSWTQSLSEVQASKDLMAELGWPINVDIQDPVEVPESKQFLSHLIGGSSLRMGIKNDRTYIEGAIGHLRDTAIHFRRTEEYRTYKNELEATSRYFVDPPAPSMPVDLDMVWHVLGDIFGNSKLTPFNYVISKWVKKYALGFFMADDSGKRKMKRKTLINSMGYSNFKALWAKTFYYGSMILPVAHVSVKDESLPEKKWVKDKVRTVVGSPLAHYIMSTVFNYGPNHSFAWDTTPIKIGMPLNGYWMSRLFEKHARFSFHVQGDFEEFDSTLSGPVFDVMRGIRKRGYDFHKDKVAICELIDICYDQLDNQVLGLTSTGNMYRKGTGATTGHSSTSMDNSIALVTFYLMAWKELTGKSAREFLHTNELSCFGDDHVLSVAHDRPKAWSPKNITSVMAKWGVRNKVEVKPLKDISFLSKFSGPVTGAKAADFKRAGVAHRKFAIWHDRDRLLGKLTSKIKSVDPNYRATRLLSYLSLTCHHEDIYDGIVKGIRGDEKIMKSITSRQLVIPSYEQVVRDWYTASRAPDHNLDDEEEMFKADDRILQYGVPTLGDQFLGAISMVPDLLNPSTFNFGISRAIQSRLAPLLGWVGQMLAQQNNCHTLGSLTHVAKSTPYRFLSLDVIPYGIVSVNLSTMLLRHWLFLLYYTSRPTLRAFRLFDFAFRKIWNAQFILNGIVQRDVPTSDLHVDCVLVVALVGLISIPDWFGHISKIALPDVAMFVDLATNRLLTLLWSSVPANFGEVDHLLHSENWPLAIQAPTGTGKSTALVHHVWETCKGSHSRLVVVEPRTILIHGLVPYMRSFLGLNCTGGTSGMEFDESCSVWYVTPTWFFANTHRIKSDFIVILDEAHIVEPQYEAMKMYMEKFTSYAIRVSATLAEEDVKGHVLIDIPIAQIWTVDDSIEKQNSDSPTSHYKKWAASYVNALPAGVRAAVIVDTPEDARSLRERCIRDCQCLSSQEDPVVMPHSVYAATSVVDVGITLPDLDVIISPDWVYDGKSRVALNDTTRRQRRGRVGRVRNGRFVVATYNHFPHGVVRRGVDRAEWLDMIAGGMSPNVIAQLDSTGLAQAMGLASVPDDAKHWESVVAKTSQLVSNLRPILSANQQAEYAAKDGAAPVTLVPSHNGRFSGTALQPRELQSLLPASLASVTKWFTTDVKGDIYEVGRILSLLKELQRFS</sequence>
<dbReference type="Proteomes" id="UP000831557">
    <property type="component" value="Segment"/>
</dbReference>
<feature type="transmembrane region" description="Helical" evidence="9">
    <location>
        <begin position="21"/>
        <end position="54"/>
    </location>
</feature>
<evidence type="ECO:0000256" key="5">
    <source>
        <dbReference type="ARBA" id="ARBA00022695"/>
    </source>
</evidence>
<dbReference type="InterPro" id="IPR043128">
    <property type="entry name" value="Rev_trsase/Diguanyl_cyclase"/>
</dbReference>
<accession>A0AAD1ELA1</accession>
<feature type="transmembrane region" description="Helical" evidence="9">
    <location>
        <begin position="60"/>
        <end position="83"/>
    </location>
</feature>
<dbReference type="InterPro" id="IPR007094">
    <property type="entry name" value="RNA-dir_pol_PSvirus"/>
</dbReference>
<feature type="domain" description="Helicase ATP-binding" evidence="11">
    <location>
        <begin position="1060"/>
        <end position="1210"/>
    </location>
</feature>
<dbReference type="SUPFAM" id="SSF52540">
    <property type="entry name" value="P-loop containing nucleoside triphosphate hydrolases"/>
    <property type="match status" value="1"/>
</dbReference>
<keyword evidence="5" id="KW-0548">Nucleotidyltransferase</keyword>
<evidence type="ECO:0000256" key="4">
    <source>
        <dbReference type="ARBA" id="ARBA00022679"/>
    </source>
</evidence>
<keyword evidence="3 12" id="KW-0696">RNA-directed RNA polymerase</keyword>
<dbReference type="InterPro" id="IPR027417">
    <property type="entry name" value="P-loop_NTPase"/>
</dbReference>
<evidence type="ECO:0000256" key="8">
    <source>
        <dbReference type="ARBA" id="ARBA00022953"/>
    </source>
</evidence>